<evidence type="ECO:0000256" key="1">
    <source>
        <dbReference type="ARBA" id="ARBA00010928"/>
    </source>
</evidence>
<dbReference type="RefSeq" id="WP_090960798.1">
    <property type="nucleotide sequence ID" value="NZ_FOOA01000003.1"/>
</dbReference>
<dbReference type="Gene3D" id="3.30.360.10">
    <property type="entry name" value="Dihydrodipicolinate Reductase, domain 2"/>
    <property type="match status" value="1"/>
</dbReference>
<dbReference type="AlphaFoldDB" id="A0A7W6BV80"/>
<keyword evidence="2 5" id="KW-0560">Oxidoreductase</keyword>
<evidence type="ECO:0000313" key="6">
    <source>
        <dbReference type="Proteomes" id="UP000531216"/>
    </source>
</evidence>
<accession>A0A7W6BV80</accession>
<feature type="domain" description="GFO/IDH/MocA-like oxidoreductase" evidence="4">
    <location>
        <begin position="126"/>
        <end position="247"/>
    </location>
</feature>
<evidence type="ECO:0000256" key="2">
    <source>
        <dbReference type="ARBA" id="ARBA00023002"/>
    </source>
</evidence>
<dbReference type="GO" id="GO:0050112">
    <property type="term" value="F:inositol 2-dehydrogenase (NAD+) activity"/>
    <property type="evidence" value="ECO:0007669"/>
    <property type="project" value="UniProtKB-EC"/>
</dbReference>
<evidence type="ECO:0000259" key="4">
    <source>
        <dbReference type="Pfam" id="PF22725"/>
    </source>
</evidence>
<dbReference type="EC" id="1.1.1.369" evidence="5"/>
<dbReference type="InterPro" id="IPR000683">
    <property type="entry name" value="Gfo/Idh/MocA-like_OxRdtase_N"/>
</dbReference>
<dbReference type="Proteomes" id="UP000531216">
    <property type="component" value="Unassembled WGS sequence"/>
</dbReference>
<comment type="caution">
    <text evidence="5">The sequence shown here is derived from an EMBL/GenBank/DDBJ whole genome shotgun (WGS) entry which is preliminary data.</text>
</comment>
<dbReference type="GO" id="GO:0000166">
    <property type="term" value="F:nucleotide binding"/>
    <property type="evidence" value="ECO:0007669"/>
    <property type="project" value="InterPro"/>
</dbReference>
<proteinExistence type="inferred from homology"/>
<dbReference type="PANTHER" id="PTHR42840">
    <property type="entry name" value="NAD(P)-BINDING ROSSMANN-FOLD SUPERFAMILY PROTEIN-RELATED"/>
    <property type="match status" value="1"/>
</dbReference>
<reference evidence="5 6" key="1">
    <citation type="submission" date="2020-08" db="EMBL/GenBank/DDBJ databases">
        <title>Genomic Encyclopedia of Type Strains, Phase IV (KMG-IV): sequencing the most valuable type-strain genomes for metagenomic binning, comparative biology and taxonomic classification.</title>
        <authorList>
            <person name="Goeker M."/>
        </authorList>
    </citation>
    <scope>NUCLEOTIDE SEQUENCE [LARGE SCALE GENOMIC DNA]</scope>
    <source>
        <strain evidence="5 6">DSM 25024</strain>
    </source>
</reference>
<dbReference type="Pfam" id="PF22725">
    <property type="entry name" value="GFO_IDH_MocA_C3"/>
    <property type="match status" value="1"/>
</dbReference>
<evidence type="ECO:0000313" key="5">
    <source>
        <dbReference type="EMBL" id="MBB3935698.1"/>
    </source>
</evidence>
<dbReference type="SUPFAM" id="SSF51735">
    <property type="entry name" value="NAD(P)-binding Rossmann-fold domains"/>
    <property type="match status" value="1"/>
</dbReference>
<comment type="similarity">
    <text evidence="1">Belongs to the Gfo/Idh/MocA family.</text>
</comment>
<keyword evidence="6" id="KW-1185">Reference proteome</keyword>
<dbReference type="PANTHER" id="PTHR42840:SF3">
    <property type="entry name" value="BINDING ROSSMANN FOLD OXIDOREDUCTASE, PUTATIVE (AFU_ORTHOLOGUE AFUA_2G10240)-RELATED"/>
    <property type="match status" value="1"/>
</dbReference>
<gene>
    <name evidence="5" type="ORF">GGR05_001842</name>
</gene>
<dbReference type="OrthoDB" id="9792935at2"/>
<dbReference type="NCBIfam" id="TIGR04380">
    <property type="entry name" value="myo_inos_iolG"/>
    <property type="match status" value="1"/>
</dbReference>
<dbReference type="EMBL" id="JACIDO010000003">
    <property type="protein sequence ID" value="MBB3935698.1"/>
    <property type="molecule type" value="Genomic_DNA"/>
</dbReference>
<evidence type="ECO:0000259" key="3">
    <source>
        <dbReference type="Pfam" id="PF01408"/>
    </source>
</evidence>
<dbReference type="InterPro" id="IPR055170">
    <property type="entry name" value="GFO_IDH_MocA-like_dom"/>
</dbReference>
<dbReference type="Pfam" id="PF01408">
    <property type="entry name" value="GFO_IDH_MocA"/>
    <property type="match status" value="1"/>
</dbReference>
<dbReference type="SUPFAM" id="SSF55347">
    <property type="entry name" value="Glyceraldehyde-3-phosphate dehydrogenase-like, C-terminal domain"/>
    <property type="match status" value="1"/>
</dbReference>
<dbReference type="InterPro" id="IPR030827">
    <property type="entry name" value="Myo_inos_IolG"/>
</dbReference>
<dbReference type="InterPro" id="IPR036291">
    <property type="entry name" value="NAD(P)-bd_dom_sf"/>
</dbReference>
<sequence>MRVALLGAGRIAEVHARGIKGAGAELAGVYDLRRESAEVVAGRFGGRVYGDVAEALADPSVEAVAIATPTDTHVDYLVQAVAAGKEVFCEKPIDLSVARALECLDKIGPAADRVQIGFNRRFDKTFARLRERLAEGAIGKIENLTIISRDPAPAPIGYLASSGGILKDMAIHDFDMARFILGEEPVEVFATGSVLVDPAIGEVGDHDSVSVVMRTASGVQCQILNSRRCAYGYDQRIEAFGEKGSLRAENPLRDELRVNLADTTDARSELSTFFLDRYADAYAAQWNSFFANLKAGKPPAVTFRDGLRALELAEAGNRSIAERRVIELSAR</sequence>
<protein>
    <submittedName>
        <fullName evidence="5">Myo-inositol 2-dehydrogenase/D-chiro-inositol 1-dehydrogenase</fullName>
        <ecNumber evidence="5">1.1.1.18</ecNumber>
        <ecNumber evidence="5">1.1.1.369</ecNumber>
    </submittedName>
</protein>
<dbReference type="Gene3D" id="3.40.50.720">
    <property type="entry name" value="NAD(P)-binding Rossmann-like Domain"/>
    <property type="match status" value="1"/>
</dbReference>
<dbReference type="EC" id="1.1.1.18" evidence="5"/>
<feature type="domain" description="Gfo/Idh/MocA-like oxidoreductase N-terminal" evidence="3">
    <location>
        <begin position="1"/>
        <end position="116"/>
    </location>
</feature>
<organism evidence="5 6">
    <name type="scientific">Aureimonas phyllosphaerae</name>
    <dbReference type="NCBI Taxonomy" id="1166078"/>
    <lineage>
        <taxon>Bacteria</taxon>
        <taxon>Pseudomonadati</taxon>
        <taxon>Pseudomonadota</taxon>
        <taxon>Alphaproteobacteria</taxon>
        <taxon>Hyphomicrobiales</taxon>
        <taxon>Aurantimonadaceae</taxon>
        <taxon>Aureimonas</taxon>
    </lineage>
</organism>
<name>A0A7W6BV80_9HYPH</name>